<dbReference type="InterPro" id="IPR026590">
    <property type="entry name" value="Ssirtuin_cat_dom"/>
</dbReference>
<dbReference type="SUPFAM" id="SSF52467">
    <property type="entry name" value="DHS-like NAD/FAD-binding domain"/>
    <property type="match status" value="1"/>
</dbReference>
<dbReference type="AlphaFoldDB" id="A0A183TJ12"/>
<protein>
    <submittedName>
        <fullName evidence="5">Deacetylase sirtuin-type domain-containing protein</fullName>
    </submittedName>
</protein>
<evidence type="ECO:0000259" key="4">
    <source>
        <dbReference type="PROSITE" id="PS50305"/>
    </source>
</evidence>
<evidence type="ECO:0000256" key="3">
    <source>
        <dbReference type="PROSITE-ProRule" id="PRU00236"/>
    </source>
</evidence>
<evidence type="ECO:0000256" key="2">
    <source>
        <dbReference type="ARBA" id="ARBA00023027"/>
    </source>
</evidence>
<proteinExistence type="predicted"/>
<dbReference type="GO" id="GO:0070403">
    <property type="term" value="F:NAD+ binding"/>
    <property type="evidence" value="ECO:0007669"/>
    <property type="project" value="InterPro"/>
</dbReference>
<comment type="caution">
    <text evidence="3">Lacks conserved residue(s) required for the propagation of feature annotation.</text>
</comment>
<dbReference type="Gene3D" id="3.40.50.1220">
    <property type="entry name" value="TPP-binding domain"/>
    <property type="match status" value="1"/>
</dbReference>
<accession>A0A183TJ12</accession>
<organism evidence="5">
    <name type="scientific">Schistocephalus solidus</name>
    <name type="common">Tapeworm</name>
    <dbReference type="NCBI Taxonomy" id="70667"/>
    <lineage>
        <taxon>Eukaryota</taxon>
        <taxon>Metazoa</taxon>
        <taxon>Spiralia</taxon>
        <taxon>Lophotrochozoa</taxon>
        <taxon>Platyhelminthes</taxon>
        <taxon>Cestoda</taxon>
        <taxon>Eucestoda</taxon>
        <taxon>Diphyllobothriidea</taxon>
        <taxon>Diphyllobothriidae</taxon>
        <taxon>Schistocephalus</taxon>
    </lineage>
</organism>
<name>A0A183TJ12_SCHSO</name>
<dbReference type="WBParaSite" id="SSLN_0001708601-mRNA-1">
    <property type="protein sequence ID" value="SSLN_0001708601-mRNA-1"/>
    <property type="gene ID" value="SSLN_0001708601"/>
</dbReference>
<dbReference type="GO" id="GO:0017136">
    <property type="term" value="F:histone deacetylase activity, NAD-dependent"/>
    <property type="evidence" value="ECO:0007669"/>
    <property type="project" value="TreeGrafter"/>
</dbReference>
<reference evidence="5" key="1">
    <citation type="submission" date="2016-06" db="UniProtKB">
        <authorList>
            <consortium name="WormBaseParasite"/>
        </authorList>
    </citation>
    <scope>IDENTIFICATION</scope>
</reference>
<dbReference type="GO" id="GO:0005634">
    <property type="term" value="C:nucleus"/>
    <property type="evidence" value="ECO:0007669"/>
    <property type="project" value="TreeGrafter"/>
</dbReference>
<dbReference type="Pfam" id="PF02146">
    <property type="entry name" value="SIR2"/>
    <property type="match status" value="1"/>
</dbReference>
<keyword evidence="2" id="KW-0520">NAD</keyword>
<dbReference type="InterPro" id="IPR050134">
    <property type="entry name" value="NAD-dep_sirtuin_deacylases"/>
</dbReference>
<evidence type="ECO:0000256" key="1">
    <source>
        <dbReference type="ARBA" id="ARBA00022679"/>
    </source>
</evidence>
<dbReference type="PROSITE" id="PS50305">
    <property type="entry name" value="SIRTUIN"/>
    <property type="match status" value="1"/>
</dbReference>
<dbReference type="InterPro" id="IPR029035">
    <property type="entry name" value="DHS-like_NAD/FAD-binding_dom"/>
</dbReference>
<sequence length="375" mass="42061">LQPPNGTKVYSVRILKENLSLEKAKNLEKKSEETDDLSTSEPTVLGRGYRRKSNQVNFLSRDVCLITTDAQPLDFIIAAESVIHEALITEEIRNLLRQRIYSWLMSPNKAIRSGKRKTMHSERWSVVLAAYKGRSIAILKKEDYFNKVDAPFGNRIVYIAQKDKTTKLLVGIINKDLANLRKVCIDTYVHTSITRAGTCKRLRSLEKYQPSVAGTSVNLSGDVSTILGHLVFIGALHHRITINTRFGISVRPKMDMPAFRGILSKARKLLVVTGAGISVESGVPTFRGEGGFWRKYASKDLATPEAFAKNPSLVWEFYHYRRELVKTKSPNAGHKALAELEQLFITANRSFLLATQNVDGLHERAGSKNLVELHG</sequence>
<keyword evidence="1" id="KW-0808">Transferase</keyword>
<evidence type="ECO:0000313" key="5">
    <source>
        <dbReference type="WBParaSite" id="SSLN_0001708601-mRNA-1"/>
    </source>
</evidence>
<feature type="domain" description="Deacetylase sirtuin-type" evidence="4">
    <location>
        <begin position="249"/>
        <end position="375"/>
    </location>
</feature>
<dbReference type="InterPro" id="IPR003000">
    <property type="entry name" value="Sirtuin"/>
</dbReference>
<dbReference type="PANTHER" id="PTHR11085">
    <property type="entry name" value="NAD-DEPENDENT PROTEIN DEACYLASE SIRTUIN-5, MITOCHONDRIAL-RELATED"/>
    <property type="match status" value="1"/>
</dbReference>
<dbReference type="PANTHER" id="PTHR11085:SF10">
    <property type="entry name" value="NAD-DEPENDENT PROTEIN DEACYLASE SIRTUIN-5, MITOCHONDRIAL-RELATED"/>
    <property type="match status" value="1"/>
</dbReference>